<dbReference type="Pfam" id="PF01161">
    <property type="entry name" value="PBP"/>
    <property type="match status" value="1"/>
</dbReference>
<evidence type="ECO:0000313" key="3">
    <source>
        <dbReference type="Proteomes" id="UP001303473"/>
    </source>
</evidence>
<gene>
    <name evidence="2" type="ORF">QBC46DRAFT_383913</name>
</gene>
<dbReference type="AlphaFoldDB" id="A0AAN6N917"/>
<organism evidence="2 3">
    <name type="scientific">Diplogelasinospora grovesii</name>
    <dbReference type="NCBI Taxonomy" id="303347"/>
    <lineage>
        <taxon>Eukaryota</taxon>
        <taxon>Fungi</taxon>
        <taxon>Dikarya</taxon>
        <taxon>Ascomycota</taxon>
        <taxon>Pezizomycotina</taxon>
        <taxon>Sordariomycetes</taxon>
        <taxon>Sordariomycetidae</taxon>
        <taxon>Sordariales</taxon>
        <taxon>Diplogelasinosporaceae</taxon>
        <taxon>Diplogelasinospora</taxon>
    </lineage>
</organism>
<accession>A0AAN6N917</accession>
<dbReference type="GO" id="GO:0030414">
    <property type="term" value="F:peptidase inhibitor activity"/>
    <property type="evidence" value="ECO:0007669"/>
    <property type="project" value="TreeGrafter"/>
</dbReference>
<evidence type="ECO:0000313" key="2">
    <source>
        <dbReference type="EMBL" id="KAK3941040.1"/>
    </source>
</evidence>
<dbReference type="EMBL" id="MU853788">
    <property type="protein sequence ID" value="KAK3941040.1"/>
    <property type="molecule type" value="Genomic_DNA"/>
</dbReference>
<dbReference type="GO" id="GO:0046578">
    <property type="term" value="P:regulation of Ras protein signal transduction"/>
    <property type="evidence" value="ECO:0007669"/>
    <property type="project" value="TreeGrafter"/>
</dbReference>
<keyword evidence="3" id="KW-1185">Reference proteome</keyword>
<dbReference type="InterPro" id="IPR035810">
    <property type="entry name" value="PEBP_euk"/>
</dbReference>
<reference evidence="3" key="1">
    <citation type="journal article" date="2023" name="Mol. Phylogenet. Evol.">
        <title>Genome-scale phylogeny and comparative genomics of the fungal order Sordariales.</title>
        <authorList>
            <person name="Hensen N."/>
            <person name="Bonometti L."/>
            <person name="Westerberg I."/>
            <person name="Brannstrom I.O."/>
            <person name="Guillou S."/>
            <person name="Cros-Aarteil S."/>
            <person name="Calhoun S."/>
            <person name="Haridas S."/>
            <person name="Kuo A."/>
            <person name="Mondo S."/>
            <person name="Pangilinan J."/>
            <person name="Riley R."/>
            <person name="LaButti K."/>
            <person name="Andreopoulos B."/>
            <person name="Lipzen A."/>
            <person name="Chen C."/>
            <person name="Yan M."/>
            <person name="Daum C."/>
            <person name="Ng V."/>
            <person name="Clum A."/>
            <person name="Steindorff A."/>
            <person name="Ohm R.A."/>
            <person name="Martin F."/>
            <person name="Silar P."/>
            <person name="Natvig D.O."/>
            <person name="Lalanne C."/>
            <person name="Gautier V."/>
            <person name="Ament-Velasquez S.L."/>
            <person name="Kruys A."/>
            <person name="Hutchinson M.I."/>
            <person name="Powell A.J."/>
            <person name="Barry K."/>
            <person name="Miller A.N."/>
            <person name="Grigoriev I.V."/>
            <person name="Debuchy R."/>
            <person name="Gladieux P."/>
            <person name="Hiltunen Thoren M."/>
            <person name="Johannesson H."/>
        </authorList>
    </citation>
    <scope>NUCLEOTIDE SEQUENCE [LARGE SCALE GENOMIC DNA]</scope>
    <source>
        <strain evidence="3">CBS 340.73</strain>
    </source>
</reference>
<dbReference type="PANTHER" id="PTHR11362:SF148">
    <property type="entry name" value="CARBOXYPEPTIDASE Y INHIBITOR"/>
    <property type="match status" value="1"/>
</dbReference>
<dbReference type="CDD" id="cd00866">
    <property type="entry name" value="PEBP_euk"/>
    <property type="match status" value="1"/>
</dbReference>
<dbReference type="InterPro" id="IPR008914">
    <property type="entry name" value="PEBP"/>
</dbReference>
<comment type="caution">
    <text evidence="2">The sequence shown here is derived from an EMBL/GenBank/DDBJ whole genome shotgun (WGS) entry which is preliminary data.</text>
</comment>
<sequence>MASLRLFAIWALTALSTPVACLPTTEQHVLGAGHDDKLDHVHKVLKKAEIIPTVIDDFMPTLSLSVHWSSKCSASLGNTLKPSKLQAAPSVTLHDPSSSSSLCSQPNMTYTIALTDPDAPSRDDPKWSEVCHWIATGLSALASSTGKCELSMEGDDHDLDEIMEYEPPGPPEKTGKHRYVFLAFAPENGTTDKLHLSKPSDRKHWGYGEVHGEKDGVKDWAKDNGLVPVAANFIYAQHKKQ</sequence>
<evidence type="ECO:0000256" key="1">
    <source>
        <dbReference type="SAM" id="SignalP"/>
    </source>
</evidence>
<feature type="chain" id="PRO_5042988723" evidence="1">
    <location>
        <begin position="22"/>
        <end position="241"/>
    </location>
</feature>
<keyword evidence="1" id="KW-0732">Signal</keyword>
<dbReference type="SUPFAM" id="SSF49777">
    <property type="entry name" value="PEBP-like"/>
    <property type="match status" value="1"/>
</dbReference>
<protein>
    <submittedName>
        <fullName evidence="2">Phosphatidylethanolamine-binding protein</fullName>
    </submittedName>
</protein>
<dbReference type="Gene3D" id="3.90.280.10">
    <property type="entry name" value="PEBP-like"/>
    <property type="match status" value="1"/>
</dbReference>
<feature type="signal peptide" evidence="1">
    <location>
        <begin position="1"/>
        <end position="21"/>
    </location>
</feature>
<dbReference type="InterPro" id="IPR036610">
    <property type="entry name" value="PEBP-like_sf"/>
</dbReference>
<dbReference type="GO" id="GO:0005543">
    <property type="term" value="F:phospholipid binding"/>
    <property type="evidence" value="ECO:0007669"/>
    <property type="project" value="TreeGrafter"/>
</dbReference>
<dbReference type="Proteomes" id="UP001303473">
    <property type="component" value="Unassembled WGS sequence"/>
</dbReference>
<name>A0AAN6N917_9PEZI</name>
<dbReference type="PANTHER" id="PTHR11362">
    <property type="entry name" value="PHOSPHATIDYLETHANOLAMINE-BINDING PROTEIN"/>
    <property type="match status" value="1"/>
</dbReference>
<dbReference type="GO" id="GO:0030162">
    <property type="term" value="P:regulation of proteolysis"/>
    <property type="evidence" value="ECO:0007669"/>
    <property type="project" value="TreeGrafter"/>
</dbReference>
<proteinExistence type="predicted"/>